<evidence type="ECO:0000313" key="4">
    <source>
        <dbReference type="Proteomes" id="UP001293593"/>
    </source>
</evidence>
<dbReference type="PANTHER" id="PTHR34807:SF3">
    <property type="entry name" value="OS08G0270800 PROTEIN"/>
    <property type="match status" value="1"/>
</dbReference>
<keyword evidence="4" id="KW-1185">Reference proteome</keyword>
<feature type="region of interest" description="Disordered" evidence="2">
    <location>
        <begin position="202"/>
        <end position="227"/>
    </location>
</feature>
<feature type="coiled-coil region" evidence="1">
    <location>
        <begin position="26"/>
        <end position="53"/>
    </location>
</feature>
<dbReference type="Proteomes" id="UP001293593">
    <property type="component" value="Unassembled WGS sequence"/>
</dbReference>
<name>A0AAE1IU14_9FABA</name>
<gene>
    <name evidence="3" type="ORF">QN277_007133</name>
</gene>
<evidence type="ECO:0000313" key="3">
    <source>
        <dbReference type="EMBL" id="KAK4257562.1"/>
    </source>
</evidence>
<keyword evidence="1" id="KW-0175">Coiled coil</keyword>
<reference evidence="3" key="1">
    <citation type="submission" date="2023-10" db="EMBL/GenBank/DDBJ databases">
        <title>Chromosome-level genome of the transformable northern wattle, Acacia crassicarpa.</title>
        <authorList>
            <person name="Massaro I."/>
            <person name="Sinha N.R."/>
            <person name="Poethig S."/>
            <person name="Leichty A.R."/>
        </authorList>
    </citation>
    <scope>NUCLEOTIDE SEQUENCE</scope>
    <source>
        <strain evidence="3">Acra3RX</strain>
        <tissue evidence="3">Leaf</tissue>
    </source>
</reference>
<dbReference type="AlphaFoldDB" id="A0AAE1IU14"/>
<comment type="caution">
    <text evidence="3">The sequence shown here is derived from an EMBL/GenBank/DDBJ whole genome shotgun (WGS) entry which is preliminary data.</text>
</comment>
<evidence type="ECO:0000256" key="1">
    <source>
        <dbReference type="SAM" id="Coils"/>
    </source>
</evidence>
<evidence type="ECO:0000256" key="2">
    <source>
        <dbReference type="SAM" id="MobiDB-lite"/>
    </source>
</evidence>
<dbReference type="PANTHER" id="PTHR34807">
    <property type="entry name" value="OS08G0270800 PROTEIN"/>
    <property type="match status" value="1"/>
</dbReference>
<accession>A0AAE1IU14</accession>
<dbReference type="EMBL" id="JAWXYG010000012">
    <property type="protein sequence ID" value="KAK4257562.1"/>
    <property type="molecule type" value="Genomic_DNA"/>
</dbReference>
<sequence length="257" mass="29835">MKKMKKIVSFESPYVVCQDQRSKYRHQSLFQDYEELQKEMEVMRRKLQILKQKRLMLSTEVRFCRQRCRYLMINPSSKLQSQQDVSLLHNPKTKASIVSKSRKYSKKESRLQPRVASRAYTKERISNGVEGTSQKSVHVFDLNQNARSFTGKDAFFLNFAGQLFDLNQNDGIHSGKDVTNKSITLFDLNQISVEEEELMGNDIEHMKSDEPKRSAWKGTSDEQHSDIKISACRSMGNGSNRTGKRKISWQDQVALRV</sequence>
<proteinExistence type="predicted"/>
<organism evidence="3 4">
    <name type="scientific">Acacia crassicarpa</name>
    <name type="common">northern wattle</name>
    <dbReference type="NCBI Taxonomy" id="499986"/>
    <lineage>
        <taxon>Eukaryota</taxon>
        <taxon>Viridiplantae</taxon>
        <taxon>Streptophyta</taxon>
        <taxon>Embryophyta</taxon>
        <taxon>Tracheophyta</taxon>
        <taxon>Spermatophyta</taxon>
        <taxon>Magnoliopsida</taxon>
        <taxon>eudicotyledons</taxon>
        <taxon>Gunneridae</taxon>
        <taxon>Pentapetalae</taxon>
        <taxon>rosids</taxon>
        <taxon>fabids</taxon>
        <taxon>Fabales</taxon>
        <taxon>Fabaceae</taxon>
        <taxon>Caesalpinioideae</taxon>
        <taxon>mimosoid clade</taxon>
        <taxon>Acacieae</taxon>
        <taxon>Acacia</taxon>
    </lineage>
</organism>
<protein>
    <submittedName>
        <fullName evidence="3">Uncharacterized protein</fullName>
    </submittedName>
</protein>